<dbReference type="Gene3D" id="1.25.40.120">
    <property type="entry name" value="Protein prenylyltransferase"/>
    <property type="match status" value="1"/>
</dbReference>
<dbReference type="InterPro" id="IPR002088">
    <property type="entry name" value="Prenyl_trans_a"/>
</dbReference>
<gene>
    <name evidence="5" type="primary">Contig3312.g3544</name>
    <name evidence="5" type="ORF">STYLEM_13290</name>
</gene>
<keyword evidence="4" id="KW-0677">Repeat</keyword>
<comment type="similarity">
    <text evidence="1">Belongs to the protein prenyltransferase subunit alpha family.</text>
</comment>
<evidence type="ECO:0000313" key="6">
    <source>
        <dbReference type="Proteomes" id="UP000039865"/>
    </source>
</evidence>
<dbReference type="GO" id="GO:0005737">
    <property type="term" value="C:cytoplasm"/>
    <property type="evidence" value="ECO:0007669"/>
    <property type="project" value="TreeGrafter"/>
</dbReference>
<evidence type="ECO:0000256" key="3">
    <source>
        <dbReference type="ARBA" id="ARBA00022679"/>
    </source>
</evidence>
<evidence type="ECO:0000256" key="2">
    <source>
        <dbReference type="ARBA" id="ARBA00022602"/>
    </source>
</evidence>
<evidence type="ECO:0000256" key="4">
    <source>
        <dbReference type="ARBA" id="ARBA00022737"/>
    </source>
</evidence>
<dbReference type="Proteomes" id="UP000039865">
    <property type="component" value="Unassembled WGS sequence"/>
</dbReference>
<reference evidence="5 6" key="1">
    <citation type="submission" date="2014-06" db="EMBL/GenBank/DDBJ databases">
        <authorList>
            <person name="Swart Estienne"/>
        </authorList>
    </citation>
    <scope>NUCLEOTIDE SEQUENCE [LARGE SCALE GENOMIC DNA]</scope>
    <source>
        <strain evidence="5 6">130c</strain>
    </source>
</reference>
<dbReference type="EMBL" id="CCKQ01012615">
    <property type="protein sequence ID" value="CDW84233.1"/>
    <property type="molecule type" value="Genomic_DNA"/>
</dbReference>
<accession>A0A078ATR2</accession>
<sequence length="208" mass="24488">MISTKFDEENKLVSFEYQSKLKGADNNILSCTFEQFDQFDIASQFLVVICGENPTYLNVRKDITDAKYLQLQQNQSSIQSIDQLLQKELNLIALVNQKYRKSSKSWSYRYSIFSKLSDIIQKASLAIELIKKEVNFCNHCNIYEPRNYYIWTYRLQIIALAWNTLSSSMFKKLVQEEIFSINEHLKKQPKDSSAQHYVDQIKSDYNQD</sequence>
<organism evidence="5 6">
    <name type="scientific">Stylonychia lemnae</name>
    <name type="common">Ciliate</name>
    <dbReference type="NCBI Taxonomy" id="5949"/>
    <lineage>
        <taxon>Eukaryota</taxon>
        <taxon>Sar</taxon>
        <taxon>Alveolata</taxon>
        <taxon>Ciliophora</taxon>
        <taxon>Intramacronucleata</taxon>
        <taxon>Spirotrichea</taxon>
        <taxon>Stichotrichia</taxon>
        <taxon>Sporadotrichida</taxon>
        <taxon>Oxytrichidae</taxon>
        <taxon>Stylonychinae</taxon>
        <taxon>Stylonychia</taxon>
    </lineage>
</organism>
<dbReference type="OrthoDB" id="5358702at2759"/>
<dbReference type="InParanoid" id="A0A078ATR2"/>
<dbReference type="GO" id="GO:0008318">
    <property type="term" value="F:protein prenyltransferase activity"/>
    <property type="evidence" value="ECO:0007669"/>
    <property type="project" value="InterPro"/>
</dbReference>
<dbReference type="PANTHER" id="PTHR11129">
    <property type="entry name" value="PROTEIN FARNESYLTRANSFERASE ALPHA SUBUNIT/RAB GERANYLGERANYL TRANSFERASE ALPHA SUBUNIT"/>
    <property type="match status" value="1"/>
</dbReference>
<dbReference type="SUPFAM" id="SSF48439">
    <property type="entry name" value="Protein prenylyltransferase"/>
    <property type="match status" value="1"/>
</dbReference>
<protein>
    <submittedName>
        <fullName evidence="5">Uncharacterized protein</fullName>
    </submittedName>
</protein>
<dbReference type="AlphaFoldDB" id="A0A078ATR2"/>
<evidence type="ECO:0000256" key="1">
    <source>
        <dbReference type="ARBA" id="ARBA00006734"/>
    </source>
</evidence>
<proteinExistence type="inferred from homology"/>
<name>A0A078ATR2_STYLE</name>
<evidence type="ECO:0000313" key="5">
    <source>
        <dbReference type="EMBL" id="CDW84233.1"/>
    </source>
</evidence>
<keyword evidence="2" id="KW-0637">Prenyltransferase</keyword>
<keyword evidence="6" id="KW-1185">Reference proteome</keyword>
<dbReference type="Pfam" id="PF01239">
    <property type="entry name" value="PPTA"/>
    <property type="match status" value="1"/>
</dbReference>
<keyword evidence="3" id="KW-0808">Transferase</keyword>